<dbReference type="EnsemblMetazoa" id="CJA39605.1">
    <property type="protein sequence ID" value="CJA39605.1"/>
    <property type="gene ID" value="WBGene00215452"/>
</dbReference>
<dbReference type="Proteomes" id="UP000005237">
    <property type="component" value="Unassembled WGS sequence"/>
</dbReference>
<dbReference type="AlphaFoldDB" id="A0A8R1ESU2"/>
<dbReference type="Gene3D" id="1.25.40.10">
    <property type="entry name" value="Tetratricopeptide repeat domain"/>
    <property type="match status" value="1"/>
</dbReference>
<reference evidence="3" key="1">
    <citation type="submission" date="2010-08" db="EMBL/GenBank/DDBJ databases">
        <authorList>
            <consortium name="Caenorhabditis japonica Sequencing Consortium"/>
            <person name="Wilson R.K."/>
        </authorList>
    </citation>
    <scope>NUCLEOTIDE SEQUENCE [LARGE SCALE GENOMIC DNA]</scope>
    <source>
        <strain evidence="3">DF5081</strain>
    </source>
</reference>
<feature type="signal peptide" evidence="1">
    <location>
        <begin position="1"/>
        <end position="20"/>
    </location>
</feature>
<dbReference type="InterPro" id="IPR011990">
    <property type="entry name" value="TPR-like_helical_dom_sf"/>
</dbReference>
<feature type="chain" id="PRO_5035716260" evidence="1">
    <location>
        <begin position="21"/>
        <end position="89"/>
    </location>
</feature>
<proteinExistence type="predicted"/>
<keyword evidence="3" id="KW-1185">Reference proteome</keyword>
<evidence type="ECO:0000313" key="2">
    <source>
        <dbReference type="EnsemblMetazoa" id="CJA39605.1"/>
    </source>
</evidence>
<sequence length="89" mass="9767">MGNYKRSAITLLNPSVLVWAVLICTSSNSGGSLSGWFCFGRSSLSQSPDFQCSEEGRLCENLIGYYDANDDESFQNVLKNGALRSMDNE</sequence>
<reference evidence="2" key="2">
    <citation type="submission" date="2022-06" db="UniProtKB">
        <authorList>
            <consortium name="EnsemblMetazoa"/>
        </authorList>
    </citation>
    <scope>IDENTIFICATION</scope>
    <source>
        <strain evidence="2">DF5081</strain>
    </source>
</reference>
<name>A0A8R1ESU2_CAEJA</name>
<keyword evidence="1" id="KW-0732">Signal</keyword>
<evidence type="ECO:0000256" key="1">
    <source>
        <dbReference type="SAM" id="SignalP"/>
    </source>
</evidence>
<accession>A0A8R1ESU2</accession>
<evidence type="ECO:0000313" key="3">
    <source>
        <dbReference type="Proteomes" id="UP000005237"/>
    </source>
</evidence>
<organism evidence="2 3">
    <name type="scientific">Caenorhabditis japonica</name>
    <dbReference type="NCBI Taxonomy" id="281687"/>
    <lineage>
        <taxon>Eukaryota</taxon>
        <taxon>Metazoa</taxon>
        <taxon>Ecdysozoa</taxon>
        <taxon>Nematoda</taxon>
        <taxon>Chromadorea</taxon>
        <taxon>Rhabditida</taxon>
        <taxon>Rhabditina</taxon>
        <taxon>Rhabditomorpha</taxon>
        <taxon>Rhabditoidea</taxon>
        <taxon>Rhabditidae</taxon>
        <taxon>Peloderinae</taxon>
        <taxon>Caenorhabditis</taxon>
    </lineage>
</organism>
<protein>
    <submittedName>
        <fullName evidence="2">Uncharacterized protein</fullName>
    </submittedName>
</protein>